<dbReference type="SUPFAM" id="SSF56935">
    <property type="entry name" value="Porins"/>
    <property type="match status" value="1"/>
</dbReference>
<name>A0ABM7VF42_9BACT</name>
<protein>
    <recommendedName>
        <fullName evidence="3">Porin</fullName>
    </recommendedName>
</protein>
<organism evidence="1 2">
    <name type="scientific">Persicobacter psychrovividus</name>
    <dbReference type="NCBI Taxonomy" id="387638"/>
    <lineage>
        <taxon>Bacteria</taxon>
        <taxon>Pseudomonadati</taxon>
        <taxon>Bacteroidota</taxon>
        <taxon>Cytophagia</taxon>
        <taxon>Cytophagales</taxon>
        <taxon>Persicobacteraceae</taxon>
        <taxon>Persicobacter</taxon>
    </lineage>
</organism>
<evidence type="ECO:0008006" key="3">
    <source>
        <dbReference type="Google" id="ProtNLM"/>
    </source>
</evidence>
<proteinExistence type="predicted"/>
<accession>A0ABM7VF42</accession>
<reference evidence="1 2" key="1">
    <citation type="submission" date="2021-12" db="EMBL/GenBank/DDBJ databases">
        <title>Genome sequencing of bacteria with rrn-lacking chromosome and rrn-plasmid.</title>
        <authorList>
            <person name="Anda M."/>
            <person name="Iwasaki W."/>
        </authorList>
    </citation>
    <scope>NUCLEOTIDE SEQUENCE [LARGE SCALE GENOMIC DNA]</scope>
    <source>
        <strain evidence="1 2">NBRC 101262</strain>
    </source>
</reference>
<sequence>MALFFAMTTPLYTYAQENEEPQKLIEALTYEKQPGFANASSKIFTSERKFTISGFGEVNYVNFQGSKDKSSEDMELFYSNLFRTGIWLGYKFTDRIILVGELQTEYLTDQFQQGEFAFAYELVLDFLINNNFNLRFGNYPMGIGWVNQNDEPIGFKSVNRPEVERLIIPTAWMEFGLLAYGYALPKLEYAFGVTNGFNGPNFSSGTWIRNGRNHNMFERPSSYAFNGKLQYGDEDDFLIGVSGYYGDASKGYTFSTEDHNPYAGEKLNSNLGMLSAHGIYKVGNLELFGLMAKGWLSGTEQLFQIHQEILGAETFGYYAQAAYDILPFFNQNTEWKLPLFVRYERLNTHQKIHQDLQGLDYPFAKNDLEVVTVGFNAQPKKSIVLKANYQIRKNFAGIEEPNQVELGVGFIF</sequence>
<evidence type="ECO:0000313" key="1">
    <source>
        <dbReference type="EMBL" id="BDC99550.1"/>
    </source>
</evidence>
<dbReference type="Proteomes" id="UP001354989">
    <property type="component" value="Chromosome"/>
</dbReference>
<dbReference type="EMBL" id="AP025292">
    <property type="protein sequence ID" value="BDC99550.1"/>
    <property type="molecule type" value="Genomic_DNA"/>
</dbReference>
<keyword evidence="2" id="KW-1185">Reference proteome</keyword>
<gene>
    <name evidence="1" type="ORF">PEPS_18310</name>
</gene>
<evidence type="ECO:0000313" key="2">
    <source>
        <dbReference type="Proteomes" id="UP001354989"/>
    </source>
</evidence>